<dbReference type="AlphaFoldDB" id="A0A8T8STE0"/>
<protein>
    <recommendedName>
        <fullName evidence="1">F-box domain-containing protein</fullName>
    </recommendedName>
</protein>
<accession>A0A8T8STE0</accession>
<organism evidence="2 3">
    <name type="scientific">Tilletia caries</name>
    <name type="common">wheat bunt fungus</name>
    <dbReference type="NCBI Taxonomy" id="13290"/>
    <lineage>
        <taxon>Eukaryota</taxon>
        <taxon>Fungi</taxon>
        <taxon>Dikarya</taxon>
        <taxon>Basidiomycota</taxon>
        <taxon>Ustilaginomycotina</taxon>
        <taxon>Exobasidiomycetes</taxon>
        <taxon>Tilletiales</taxon>
        <taxon>Tilletiaceae</taxon>
        <taxon>Tilletia</taxon>
    </lineage>
</organism>
<feature type="domain" description="F-box" evidence="1">
    <location>
        <begin position="28"/>
        <end position="73"/>
    </location>
</feature>
<reference evidence="2" key="1">
    <citation type="submission" date="2016-04" db="EMBL/GenBank/DDBJ databases">
        <authorList>
            <person name="Nguyen H.D."/>
            <person name="Kesanakurti P."/>
            <person name="Cullis J."/>
            <person name="Levesque C.A."/>
            <person name="Hambleton S."/>
        </authorList>
    </citation>
    <scope>NUCLEOTIDE SEQUENCE</scope>
    <source>
        <strain evidence="2">DAOMC 238032</strain>
    </source>
</reference>
<evidence type="ECO:0000259" key="1">
    <source>
        <dbReference type="PROSITE" id="PS50181"/>
    </source>
</evidence>
<sequence>MVLDQNLDFASIFASLFPSDTFLPFEPTVPFLDFPVEIQIHIMRHCGYKTLKQLQRTCKSVRAVLENPVFDRVLFRPGAQSTSSSDELLRLWNELPAGRKGSIVELHPLMHFRSLDLVNYRLLDKQVLNEIATNPPVCQVLLQMDDVEHLVSHTRPITIADTINARSTLCWTRLGKPIGSDQTDADQKQYWVKYMCAFLAVTEVGVTEEGVFVLRLEKDDCSANNNHESRRSWGYRVLQRFPAYYSCSS</sequence>
<name>A0A8T8STE0_9BASI</name>
<dbReference type="Proteomes" id="UP000077671">
    <property type="component" value="Unassembled WGS sequence"/>
</dbReference>
<dbReference type="InterPro" id="IPR001810">
    <property type="entry name" value="F-box_dom"/>
</dbReference>
<gene>
    <name evidence="2" type="ORF">A4X03_0g7112</name>
</gene>
<dbReference type="CDD" id="cd09917">
    <property type="entry name" value="F-box_SF"/>
    <property type="match status" value="1"/>
</dbReference>
<reference evidence="2" key="2">
    <citation type="journal article" date="2019" name="IMA Fungus">
        <title>Genome sequencing and comparison of five Tilletia species to identify candidate genes for the detection of regulated species infecting wheat.</title>
        <authorList>
            <person name="Nguyen H.D.T."/>
            <person name="Sultana T."/>
            <person name="Kesanakurti P."/>
            <person name="Hambleton S."/>
        </authorList>
    </citation>
    <scope>NUCLEOTIDE SEQUENCE</scope>
    <source>
        <strain evidence="2">DAOMC 238032</strain>
    </source>
</reference>
<dbReference type="PROSITE" id="PS50181">
    <property type="entry name" value="FBOX"/>
    <property type="match status" value="1"/>
</dbReference>
<comment type="caution">
    <text evidence="2">The sequence shown here is derived from an EMBL/GenBank/DDBJ whole genome shotgun (WGS) entry which is preliminary data.</text>
</comment>
<dbReference type="EMBL" id="LWDD02001568">
    <property type="protein sequence ID" value="KAE8247216.1"/>
    <property type="molecule type" value="Genomic_DNA"/>
</dbReference>
<dbReference type="InterPro" id="IPR036047">
    <property type="entry name" value="F-box-like_dom_sf"/>
</dbReference>
<dbReference type="Pfam" id="PF00646">
    <property type="entry name" value="F-box"/>
    <property type="match status" value="1"/>
</dbReference>
<evidence type="ECO:0000313" key="2">
    <source>
        <dbReference type="EMBL" id="KAE8247216.1"/>
    </source>
</evidence>
<evidence type="ECO:0000313" key="3">
    <source>
        <dbReference type="Proteomes" id="UP000077671"/>
    </source>
</evidence>
<dbReference type="SUPFAM" id="SSF81383">
    <property type="entry name" value="F-box domain"/>
    <property type="match status" value="1"/>
</dbReference>
<proteinExistence type="predicted"/>